<dbReference type="RefSeq" id="WP_077130319.1">
    <property type="nucleotide sequence ID" value="NZ_CP014263.1"/>
</dbReference>
<evidence type="ECO:0000313" key="3">
    <source>
        <dbReference type="Proteomes" id="UP000187941"/>
    </source>
</evidence>
<dbReference type="KEGG" id="smon:AWR27_05780"/>
<keyword evidence="1" id="KW-1133">Transmembrane helix</keyword>
<accession>A0A1P9WU03</accession>
<evidence type="ECO:0000256" key="1">
    <source>
        <dbReference type="SAM" id="Phobius"/>
    </source>
</evidence>
<feature type="transmembrane region" description="Helical" evidence="1">
    <location>
        <begin position="105"/>
        <end position="127"/>
    </location>
</feature>
<sequence length="223" mass="25799">MQRHHQLTNKTVSIYDILDWLWYGFTAVVLVPIVAGLLHWRLLNKSERSLVWFLIAMLMLEVVATTLRFNAIRNHFIHYFQTSSVLWIGTHFYTERIGWGNWPMIIAVVVAITIPVEVFGWVGFNHINTATETVAWLLIALYAFVSLVHVLEQPLDRSIRRDGMVYHHAGFLLIGFFKAGRACFLNYFIETSVDLYFFIDTLVVIIGAVVYGLFTIGFTLKER</sequence>
<dbReference type="EMBL" id="CP014263">
    <property type="protein sequence ID" value="AQG78876.1"/>
    <property type="molecule type" value="Genomic_DNA"/>
</dbReference>
<proteinExistence type="predicted"/>
<dbReference type="AlphaFoldDB" id="A0A1P9WU03"/>
<protein>
    <submittedName>
        <fullName evidence="2">Uncharacterized protein</fullName>
    </submittedName>
</protein>
<feature type="transmembrane region" description="Helical" evidence="1">
    <location>
        <begin position="50"/>
        <end position="70"/>
    </location>
</feature>
<dbReference type="OrthoDB" id="961836at2"/>
<feature type="transmembrane region" description="Helical" evidence="1">
    <location>
        <begin position="133"/>
        <end position="151"/>
    </location>
</feature>
<keyword evidence="3" id="KW-1185">Reference proteome</keyword>
<name>A0A1P9WU03_9BACT</name>
<feature type="transmembrane region" description="Helical" evidence="1">
    <location>
        <begin position="195"/>
        <end position="220"/>
    </location>
</feature>
<dbReference type="STRING" id="1178516.AWR27_05780"/>
<keyword evidence="1" id="KW-0472">Membrane</keyword>
<feature type="transmembrane region" description="Helical" evidence="1">
    <location>
        <begin position="20"/>
        <end position="38"/>
    </location>
</feature>
<feature type="transmembrane region" description="Helical" evidence="1">
    <location>
        <begin position="171"/>
        <end position="189"/>
    </location>
</feature>
<organism evidence="2 3">
    <name type="scientific">Spirosoma montaniterrae</name>
    <dbReference type="NCBI Taxonomy" id="1178516"/>
    <lineage>
        <taxon>Bacteria</taxon>
        <taxon>Pseudomonadati</taxon>
        <taxon>Bacteroidota</taxon>
        <taxon>Cytophagia</taxon>
        <taxon>Cytophagales</taxon>
        <taxon>Cytophagaceae</taxon>
        <taxon>Spirosoma</taxon>
    </lineage>
</organism>
<evidence type="ECO:0000313" key="2">
    <source>
        <dbReference type="EMBL" id="AQG78876.1"/>
    </source>
</evidence>
<keyword evidence="1" id="KW-0812">Transmembrane</keyword>
<gene>
    <name evidence="2" type="ORF">AWR27_05780</name>
</gene>
<dbReference type="Proteomes" id="UP000187941">
    <property type="component" value="Chromosome"/>
</dbReference>
<reference evidence="2 3" key="1">
    <citation type="submission" date="2016-01" db="EMBL/GenBank/DDBJ databases">
        <authorList>
            <person name="Oliw E.H."/>
        </authorList>
    </citation>
    <scope>NUCLEOTIDE SEQUENCE [LARGE SCALE GENOMIC DNA]</scope>
    <source>
        <strain evidence="2 3">DY10</strain>
    </source>
</reference>